<dbReference type="Proteomes" id="UP000629468">
    <property type="component" value="Unassembled WGS sequence"/>
</dbReference>
<dbReference type="GO" id="GO:0006400">
    <property type="term" value="P:tRNA modification"/>
    <property type="evidence" value="ECO:0007669"/>
    <property type="project" value="InterPro"/>
</dbReference>
<dbReference type="SUPFAM" id="SSF51713">
    <property type="entry name" value="tRNA-guanine transglycosylase"/>
    <property type="match status" value="1"/>
</dbReference>
<dbReference type="PANTHER" id="PTHR46064:SF1">
    <property type="entry name" value="QUEUINE TRNA-RIBOSYLTRANSFERASE ACCESSORY SUBUNIT 2"/>
    <property type="match status" value="1"/>
</dbReference>
<gene>
    <name evidence="2" type="ORF">Agabi119p4_3812</name>
</gene>
<dbReference type="PANTHER" id="PTHR46064">
    <property type="entry name" value="QUEUINE TRNA-RIBOSYLTRANSFERASE ACCESSORY SUBUNIT 2"/>
    <property type="match status" value="1"/>
</dbReference>
<reference evidence="2 3" key="1">
    <citation type="journal article" name="Sci. Rep.">
        <title>Telomere-to-telomere assembled and centromere annotated genomes of the two main subspecies of the button mushroom Agaricus bisporus reveal especially polymorphic chromosome ends.</title>
        <authorList>
            <person name="Sonnenberg A.S.M."/>
            <person name="Sedaghat-Telgerd N."/>
            <person name="Lavrijssen B."/>
            <person name="Ohm R.A."/>
            <person name="Hendrickx P.M."/>
            <person name="Scholtmeijer K."/>
            <person name="Baars J.J.P."/>
            <person name="van Peer A."/>
        </authorList>
    </citation>
    <scope>NUCLEOTIDE SEQUENCE [LARGE SCALE GENOMIC DNA]</scope>
    <source>
        <strain evidence="2 3">H119_p4</strain>
    </source>
</reference>
<dbReference type="InterPro" id="IPR050852">
    <property type="entry name" value="Queuine_tRNA-ribosyltrfase"/>
</dbReference>
<dbReference type="InterPro" id="IPR002616">
    <property type="entry name" value="tRNA_ribo_trans-like"/>
</dbReference>
<dbReference type="EMBL" id="JABXXO010000005">
    <property type="protein sequence ID" value="KAF7777740.1"/>
    <property type="molecule type" value="Genomic_DNA"/>
</dbReference>
<proteinExistence type="predicted"/>
<comment type="caution">
    <text evidence="2">The sequence shown here is derived from an EMBL/GenBank/DDBJ whole genome shotgun (WGS) entry which is preliminary data.</text>
</comment>
<organism evidence="2 3">
    <name type="scientific">Agaricus bisporus var. burnettii</name>
    <dbReference type="NCBI Taxonomy" id="192524"/>
    <lineage>
        <taxon>Eukaryota</taxon>
        <taxon>Fungi</taxon>
        <taxon>Dikarya</taxon>
        <taxon>Basidiomycota</taxon>
        <taxon>Agaricomycotina</taxon>
        <taxon>Agaricomycetes</taxon>
        <taxon>Agaricomycetidae</taxon>
        <taxon>Agaricales</taxon>
        <taxon>Agaricineae</taxon>
        <taxon>Agaricaceae</taxon>
        <taxon>Agaricus</taxon>
    </lineage>
</organism>
<protein>
    <recommendedName>
        <fullName evidence="1">tRNA-guanine(15) transglycosylase-like domain-containing protein</fullName>
    </recommendedName>
</protein>
<feature type="domain" description="tRNA-guanine(15) transglycosylase-like" evidence="1">
    <location>
        <begin position="304"/>
        <end position="412"/>
    </location>
</feature>
<evidence type="ECO:0000313" key="3">
    <source>
        <dbReference type="Proteomes" id="UP000629468"/>
    </source>
</evidence>
<dbReference type="AlphaFoldDB" id="A0A8H7F5I5"/>
<evidence type="ECO:0000259" key="1">
    <source>
        <dbReference type="Pfam" id="PF01702"/>
    </source>
</evidence>
<feature type="domain" description="tRNA-guanine(15) transglycosylase-like" evidence="1">
    <location>
        <begin position="39"/>
        <end position="230"/>
    </location>
</feature>
<dbReference type="Gene3D" id="3.20.20.105">
    <property type="entry name" value="Queuine tRNA-ribosyltransferase-like"/>
    <property type="match status" value="1"/>
</dbReference>
<name>A0A8H7F5I5_AGABI</name>
<feature type="domain" description="tRNA-guanine(15) transglycosylase-like" evidence="1">
    <location>
        <begin position="444"/>
        <end position="499"/>
    </location>
</feature>
<sequence length="551" mass="61322">MSSLPQVSGFSFSLFTPSSIRFGPRLGEAILKRPEQTEIRIQTPHFLTTTSRGVIPHLSRDHYGSSGIHWVNVPFESFLAVPPPVPTLVHGRTPLHTFLGFSPGQHIVSMSLRDPENGREMPANGNNHVSAYSLQGVRKVAPREWKSYVYSCKPDIVFALSDTPYTEPPYSQKRLTKSNDRSASWLANIIASGPAAVDVDISYKPSIFVHMAGSTSIAARKAFAEGLLEKLFGPEAKTIKPLQTLDQGVSGYSFDLVPLRLSLGAQPQYSPAPTSTLKATVSPSLSILDSRNELDPALPFHMDQLPPLLQASLETLPTTKLRLVNTINSPHEILRLISTVGIDIFDARWAQRAGDIGVSLDFTFPAPSSPPMNRLKLRSNGKIDIGHNLYDDSYTHDYSSFSSEHCECHACSPVAPSTRIYHGADDSSYTYEQEPSPLQKRIKASFTRAYIHHLLHTHEMSSHSLLVMHNLSILESFFSSIRLVLSKGDKGEWEREVKRFMDVYDERLEVFDEARDMWREVDLARGKGRLAREKAKFQEESGEVVEGAVAL</sequence>
<evidence type="ECO:0000313" key="2">
    <source>
        <dbReference type="EMBL" id="KAF7777740.1"/>
    </source>
</evidence>
<dbReference type="InterPro" id="IPR036511">
    <property type="entry name" value="TGT-like_sf"/>
</dbReference>
<accession>A0A8H7F5I5</accession>
<dbReference type="Pfam" id="PF01702">
    <property type="entry name" value="TGT"/>
    <property type="match status" value="3"/>
</dbReference>